<evidence type="ECO:0000256" key="1">
    <source>
        <dbReference type="SAM" id="SignalP"/>
    </source>
</evidence>
<protein>
    <submittedName>
        <fullName evidence="2">Uncharacterized protein</fullName>
    </submittedName>
</protein>
<feature type="chain" id="PRO_5008134165" evidence="1">
    <location>
        <begin position="26"/>
        <end position="91"/>
    </location>
</feature>
<name>A0A182RAJ4_ANOFN</name>
<feature type="signal peptide" evidence="1">
    <location>
        <begin position="1"/>
        <end position="25"/>
    </location>
</feature>
<dbReference type="VEuPathDB" id="VectorBase:AFUN003208"/>
<organism evidence="2">
    <name type="scientific">Anopheles funestus</name>
    <name type="common">African malaria mosquito</name>
    <dbReference type="NCBI Taxonomy" id="62324"/>
    <lineage>
        <taxon>Eukaryota</taxon>
        <taxon>Metazoa</taxon>
        <taxon>Ecdysozoa</taxon>
        <taxon>Arthropoda</taxon>
        <taxon>Hexapoda</taxon>
        <taxon>Insecta</taxon>
        <taxon>Pterygota</taxon>
        <taxon>Neoptera</taxon>
        <taxon>Endopterygota</taxon>
        <taxon>Diptera</taxon>
        <taxon>Nematocera</taxon>
        <taxon>Culicoidea</taxon>
        <taxon>Culicidae</taxon>
        <taxon>Anophelinae</taxon>
        <taxon>Anopheles</taxon>
    </lineage>
</organism>
<dbReference type="AlphaFoldDB" id="A0A182RAJ4"/>
<reference evidence="2" key="1">
    <citation type="submission" date="2020-05" db="UniProtKB">
        <authorList>
            <consortium name="EnsemblMetazoa"/>
        </authorList>
    </citation>
    <scope>IDENTIFICATION</scope>
    <source>
        <strain evidence="2">FUMOZ</strain>
    </source>
</reference>
<sequence>MKFITFGWCLATLMMLAMLISVIAGTPLQCDDPEGNPEATYGKLQSIPPSGSDSIQLADEPVKFVPSKTQQDVLKSTNSKFLGVDKSSEES</sequence>
<keyword evidence="1" id="KW-0732">Signal</keyword>
<evidence type="ECO:0000313" key="2">
    <source>
        <dbReference type="EnsemblMetazoa" id="AFUN003208-PA"/>
    </source>
</evidence>
<accession>A0A182RAJ4</accession>
<proteinExistence type="predicted"/>
<dbReference type="EnsemblMetazoa" id="AFUN003208-RA">
    <property type="protein sequence ID" value="AFUN003208-PA"/>
    <property type="gene ID" value="AFUN003208"/>
</dbReference>